<evidence type="ECO:0000256" key="1">
    <source>
        <dbReference type="SAM" id="Coils"/>
    </source>
</evidence>
<dbReference type="EMBL" id="CP034412">
    <property type="protein sequence ID" value="QCY48231.1"/>
    <property type="molecule type" value="Genomic_DNA"/>
</dbReference>
<evidence type="ECO:0000313" key="3">
    <source>
        <dbReference type="Proteomes" id="UP000307000"/>
    </source>
</evidence>
<accession>A0A5B7WW02</accession>
<organism evidence="2 3">
    <name type="scientific">Glutamicibacter creatinolyticus</name>
    <dbReference type="NCBI Taxonomy" id="162496"/>
    <lineage>
        <taxon>Bacteria</taxon>
        <taxon>Bacillati</taxon>
        <taxon>Actinomycetota</taxon>
        <taxon>Actinomycetes</taxon>
        <taxon>Micrococcales</taxon>
        <taxon>Micrococcaceae</taxon>
        <taxon>Glutamicibacter</taxon>
    </lineage>
</organism>
<feature type="coiled-coil region" evidence="1">
    <location>
        <begin position="61"/>
        <end position="88"/>
    </location>
</feature>
<dbReference type="RefSeq" id="WP_054821497.1">
    <property type="nucleotide sequence ID" value="NZ_BAAAGL010000015.1"/>
</dbReference>
<dbReference type="Proteomes" id="UP000307000">
    <property type="component" value="Chromosome"/>
</dbReference>
<reference evidence="2 3" key="1">
    <citation type="submission" date="2018-12" db="EMBL/GenBank/DDBJ databases">
        <title>Complete Genome Sequence of Glutamicibacter creatinolyticus strain LGCM259,isolated from an abscess of a 12-year-old mare in Italy.</title>
        <authorList>
            <person name="Santos R.G."/>
            <person name="Silva A.L."/>
            <person name="Seyffert N."/>
            <person name="Castro T.L.P."/>
            <person name="Attili A.R."/>
            <person name="Rifici C."/>
            <person name="Mazzullo G."/>
            <person name="Brenig B."/>
            <person name="Venanzi F."/>
            <person name="Azevedo V."/>
        </authorList>
    </citation>
    <scope>NUCLEOTIDE SEQUENCE [LARGE SCALE GENOMIC DNA]</scope>
    <source>
        <strain evidence="2 3">LGCM 259</strain>
    </source>
</reference>
<evidence type="ECO:0000313" key="2">
    <source>
        <dbReference type="EMBL" id="QCY48231.1"/>
    </source>
</evidence>
<sequence length="89" mass="9824">MFNATLDSVGAALAEAREAADLAIRELTAIHALTWHTETGQAFIRRSGELAAEINRLCGHITQTQDELLAARRELDELETRILRLQLAA</sequence>
<keyword evidence="1" id="KW-0175">Coiled coil</keyword>
<gene>
    <name evidence="2" type="ORF">GcLGCM259_2524</name>
</gene>
<protein>
    <submittedName>
        <fullName evidence="2">Uncharacterized protein</fullName>
    </submittedName>
</protein>
<keyword evidence="3" id="KW-1185">Reference proteome</keyword>
<dbReference type="AlphaFoldDB" id="A0A5B7WW02"/>
<dbReference type="KEGG" id="gcr:GcLGCM259_2524"/>
<proteinExistence type="predicted"/>
<name>A0A5B7WW02_9MICC</name>